<feature type="region of interest" description="Disordered" evidence="9">
    <location>
        <begin position="26"/>
        <end position="47"/>
    </location>
</feature>
<evidence type="ECO:0000313" key="12">
    <source>
        <dbReference type="EMBL" id="TEB29227.1"/>
    </source>
</evidence>
<evidence type="ECO:0000256" key="8">
    <source>
        <dbReference type="ARBA" id="ARBA00023157"/>
    </source>
</evidence>
<dbReference type="EMBL" id="QPFP01000028">
    <property type="protein sequence ID" value="TEB29227.1"/>
    <property type="molecule type" value="Genomic_DNA"/>
</dbReference>
<feature type="chain" id="PRO_5021435751" evidence="10">
    <location>
        <begin position="20"/>
        <end position="263"/>
    </location>
</feature>
<evidence type="ECO:0000256" key="10">
    <source>
        <dbReference type="SAM" id="SignalP"/>
    </source>
</evidence>
<dbReference type="InterPro" id="IPR008754">
    <property type="entry name" value="Peptidase_M43"/>
</dbReference>
<keyword evidence="13" id="KW-1185">Reference proteome</keyword>
<evidence type="ECO:0000313" key="13">
    <source>
        <dbReference type="Proteomes" id="UP000298030"/>
    </source>
</evidence>
<keyword evidence="4 10" id="KW-0732">Signal</keyword>
<feature type="signal peptide" evidence="10">
    <location>
        <begin position="1"/>
        <end position="19"/>
    </location>
</feature>
<dbReference type="GO" id="GO:0006508">
    <property type="term" value="P:proteolysis"/>
    <property type="evidence" value="ECO:0007669"/>
    <property type="project" value="UniProtKB-KW"/>
</dbReference>
<comment type="caution">
    <text evidence="12">The sequence shown here is derived from an EMBL/GenBank/DDBJ whole genome shotgun (WGS) entry which is preliminary data.</text>
</comment>
<dbReference type="GO" id="GO:0008237">
    <property type="term" value="F:metallopeptidase activity"/>
    <property type="evidence" value="ECO:0007669"/>
    <property type="project" value="UniProtKB-KW"/>
</dbReference>
<keyword evidence="2" id="KW-0645">Protease</keyword>
<evidence type="ECO:0000256" key="4">
    <source>
        <dbReference type="ARBA" id="ARBA00022729"/>
    </source>
</evidence>
<keyword evidence="8" id="KW-1015">Disulfide bond</keyword>
<dbReference type="Pfam" id="PF05572">
    <property type="entry name" value="Peptidase_M43"/>
    <property type="match status" value="1"/>
</dbReference>
<evidence type="ECO:0000256" key="5">
    <source>
        <dbReference type="ARBA" id="ARBA00022801"/>
    </source>
</evidence>
<evidence type="ECO:0000256" key="2">
    <source>
        <dbReference type="ARBA" id="ARBA00022670"/>
    </source>
</evidence>
<dbReference type="OrthoDB" id="536211at2759"/>
<dbReference type="CDD" id="cd04275">
    <property type="entry name" value="ZnMc_pappalysin_like"/>
    <property type="match status" value="1"/>
</dbReference>
<evidence type="ECO:0000256" key="9">
    <source>
        <dbReference type="SAM" id="MobiDB-lite"/>
    </source>
</evidence>
<reference evidence="12 13" key="1">
    <citation type="journal article" date="2019" name="Nat. Ecol. Evol.">
        <title>Megaphylogeny resolves global patterns of mushroom evolution.</title>
        <authorList>
            <person name="Varga T."/>
            <person name="Krizsan K."/>
            <person name="Foldi C."/>
            <person name="Dima B."/>
            <person name="Sanchez-Garcia M."/>
            <person name="Sanchez-Ramirez S."/>
            <person name="Szollosi G.J."/>
            <person name="Szarkandi J.G."/>
            <person name="Papp V."/>
            <person name="Albert L."/>
            <person name="Andreopoulos W."/>
            <person name="Angelini C."/>
            <person name="Antonin V."/>
            <person name="Barry K.W."/>
            <person name="Bougher N.L."/>
            <person name="Buchanan P."/>
            <person name="Buyck B."/>
            <person name="Bense V."/>
            <person name="Catcheside P."/>
            <person name="Chovatia M."/>
            <person name="Cooper J."/>
            <person name="Damon W."/>
            <person name="Desjardin D."/>
            <person name="Finy P."/>
            <person name="Geml J."/>
            <person name="Haridas S."/>
            <person name="Hughes K."/>
            <person name="Justo A."/>
            <person name="Karasinski D."/>
            <person name="Kautmanova I."/>
            <person name="Kiss B."/>
            <person name="Kocsube S."/>
            <person name="Kotiranta H."/>
            <person name="LaButti K.M."/>
            <person name="Lechner B.E."/>
            <person name="Liimatainen K."/>
            <person name="Lipzen A."/>
            <person name="Lukacs Z."/>
            <person name="Mihaltcheva S."/>
            <person name="Morgado L.N."/>
            <person name="Niskanen T."/>
            <person name="Noordeloos M.E."/>
            <person name="Ohm R.A."/>
            <person name="Ortiz-Santana B."/>
            <person name="Ovrebo C."/>
            <person name="Racz N."/>
            <person name="Riley R."/>
            <person name="Savchenko A."/>
            <person name="Shiryaev A."/>
            <person name="Soop K."/>
            <person name="Spirin V."/>
            <person name="Szebenyi C."/>
            <person name="Tomsovsky M."/>
            <person name="Tulloss R.E."/>
            <person name="Uehling J."/>
            <person name="Grigoriev I.V."/>
            <person name="Vagvolgyi C."/>
            <person name="Papp T."/>
            <person name="Martin F.M."/>
            <person name="Miettinen O."/>
            <person name="Hibbett D.S."/>
            <person name="Nagy L.G."/>
        </authorList>
    </citation>
    <scope>NUCLEOTIDE SEQUENCE [LARGE SCALE GENOMIC DNA]</scope>
    <source>
        <strain evidence="12 13">FP101781</strain>
    </source>
</reference>
<name>A0A4Y7T4X9_COPMI</name>
<dbReference type="InterPro" id="IPR024079">
    <property type="entry name" value="MetalloPept_cat_dom_sf"/>
</dbReference>
<feature type="domain" description="Peptidase M43 pregnancy-associated plasma-A" evidence="11">
    <location>
        <begin position="142"/>
        <end position="256"/>
    </location>
</feature>
<dbReference type="Proteomes" id="UP000298030">
    <property type="component" value="Unassembled WGS sequence"/>
</dbReference>
<dbReference type="GO" id="GO:0046872">
    <property type="term" value="F:metal ion binding"/>
    <property type="evidence" value="ECO:0007669"/>
    <property type="project" value="UniProtKB-KW"/>
</dbReference>
<accession>A0A4Y7T4X9</accession>
<dbReference type="PANTHER" id="PTHR47466">
    <property type="match status" value="1"/>
</dbReference>
<keyword evidence="5" id="KW-0378">Hydrolase</keyword>
<evidence type="ECO:0000256" key="7">
    <source>
        <dbReference type="ARBA" id="ARBA00023049"/>
    </source>
</evidence>
<dbReference type="STRING" id="71717.A0A4Y7T4X9"/>
<protein>
    <submittedName>
        <fullName evidence="12">Zincin</fullName>
    </submittedName>
</protein>
<dbReference type="PANTHER" id="PTHR47466:SF1">
    <property type="entry name" value="METALLOPROTEASE MEP1 (AFU_ORTHOLOGUE AFUA_1G07730)-RELATED"/>
    <property type="match status" value="1"/>
</dbReference>
<evidence type="ECO:0000256" key="1">
    <source>
        <dbReference type="ARBA" id="ARBA00008721"/>
    </source>
</evidence>
<dbReference type="Gene3D" id="3.40.390.10">
    <property type="entry name" value="Collagenase (Catalytic Domain)"/>
    <property type="match status" value="1"/>
</dbReference>
<keyword evidence="7" id="KW-0482">Metalloprotease</keyword>
<dbReference type="SUPFAM" id="SSF55486">
    <property type="entry name" value="Metalloproteases ('zincins'), catalytic domain"/>
    <property type="match status" value="1"/>
</dbReference>
<gene>
    <name evidence="12" type="ORF">FA13DRAFT_1865108</name>
</gene>
<keyword evidence="3" id="KW-0479">Metal-binding</keyword>
<evidence type="ECO:0000256" key="3">
    <source>
        <dbReference type="ARBA" id="ARBA00022723"/>
    </source>
</evidence>
<sequence>MALALFCGTAVLNVRWSSCVPKGYSSSQPSAEPLPNDASKPLRVPPAKEGANATLDVHFHVIFANQTREGGYVSDEVIQKQIDVLNEDYGNSKTGLTFNLANVTRVESEEWFLKEVFRNGNASTLNIWSVGFMEGEGKGLLGYATFPSDYESAPHMDGVVLLHSTMPDNGDAPYNKGRTLTHEAGHWLGLYHTFEGGCQGSGDYVDDTPPEKDAAYGCPSKRSTCPGGLTDPTTNFMDYVDDACMTGFTEGQGTRIPRPDPDL</sequence>
<evidence type="ECO:0000256" key="6">
    <source>
        <dbReference type="ARBA" id="ARBA00022833"/>
    </source>
</evidence>
<evidence type="ECO:0000259" key="11">
    <source>
        <dbReference type="Pfam" id="PF05572"/>
    </source>
</evidence>
<keyword evidence="6" id="KW-0862">Zinc</keyword>
<comment type="similarity">
    <text evidence="1">Belongs to the peptidase M43B family.</text>
</comment>
<proteinExistence type="inferred from homology"/>
<organism evidence="12 13">
    <name type="scientific">Coprinellus micaceus</name>
    <name type="common">Glistening ink-cap mushroom</name>
    <name type="synonym">Coprinus micaceus</name>
    <dbReference type="NCBI Taxonomy" id="71717"/>
    <lineage>
        <taxon>Eukaryota</taxon>
        <taxon>Fungi</taxon>
        <taxon>Dikarya</taxon>
        <taxon>Basidiomycota</taxon>
        <taxon>Agaricomycotina</taxon>
        <taxon>Agaricomycetes</taxon>
        <taxon>Agaricomycetidae</taxon>
        <taxon>Agaricales</taxon>
        <taxon>Agaricineae</taxon>
        <taxon>Psathyrellaceae</taxon>
        <taxon>Coprinellus</taxon>
    </lineage>
</organism>
<dbReference type="AlphaFoldDB" id="A0A4Y7T4X9"/>